<accession>A0ABN6XH27</accession>
<reference evidence="2" key="3">
    <citation type="submission" date="2023-02" db="EMBL/GenBank/DDBJ databases">
        <authorList>
            <person name="Sun Q."/>
            <person name="Mori K."/>
        </authorList>
    </citation>
    <scope>NUCLEOTIDE SEQUENCE</scope>
    <source>
        <strain evidence="2">NBRC 108565</strain>
        <plasmid evidence="2">pNBRC108565a</plasmid>
    </source>
</reference>
<reference evidence="2" key="1">
    <citation type="journal article" date="2014" name="Int. J. Syst. Evol. Microbiol.">
        <title>Complete genome of a new Firmicutes species belonging to the dominant human colonic microbiota ('Ruminococcus bicirculans') reveals two chromosomes and a selective capacity to utilize plant glucans.</title>
        <authorList>
            <consortium name="NISC Comparative Sequencing Program"/>
            <person name="Wegmann U."/>
            <person name="Louis P."/>
            <person name="Goesmann A."/>
            <person name="Henrissat B."/>
            <person name="Duncan S.H."/>
            <person name="Flint H.J."/>
        </authorList>
    </citation>
    <scope>NUCLEOTIDE SEQUENCE</scope>
    <source>
        <strain evidence="2">NBRC 108565</strain>
    </source>
</reference>
<proteinExistence type="predicted"/>
<dbReference type="Proteomes" id="UP001321475">
    <property type="component" value="Plasmid pNBRC108565a"/>
</dbReference>
<dbReference type="EMBL" id="AP027730">
    <property type="protein sequence ID" value="BDZ44045.1"/>
    <property type="molecule type" value="Genomic_DNA"/>
</dbReference>
<sequence length="47" mass="5134">MIDLYAATGTYIVLPTPLETALEDQLSAASRRNYDAIDLTYGADQVI</sequence>
<protein>
    <submittedName>
        <fullName evidence="2">Uncharacterized protein</fullName>
    </submittedName>
</protein>
<geneLocation type="plasmid" evidence="2 3">
    <name>pNBRC108565a</name>
</geneLocation>
<evidence type="ECO:0000313" key="2">
    <source>
        <dbReference type="EMBL" id="BDZ44090.1"/>
    </source>
</evidence>
<dbReference type="RefSeq" id="WP_286219602.1">
    <property type="nucleotide sequence ID" value="NZ_AP027730.1"/>
</dbReference>
<reference evidence="3" key="2">
    <citation type="journal article" date="2019" name="Int. J. Syst. Evol. Microbiol.">
        <title>The Global Catalogue of Microorganisms (GCM) 10K type strain sequencing project: providing services to taxonomists for standard genome sequencing and annotation.</title>
        <authorList>
            <consortium name="The Broad Institute Genomics Platform"/>
            <consortium name="The Broad Institute Genome Sequencing Center for Infectious Disease"/>
            <person name="Wu L."/>
            <person name="Ma J."/>
        </authorList>
    </citation>
    <scope>NUCLEOTIDE SEQUENCE [LARGE SCALE GENOMIC DNA]</scope>
    <source>
        <strain evidence="3">NBRC 108565</strain>
    </source>
</reference>
<keyword evidence="2" id="KW-0614">Plasmid</keyword>
<gene>
    <name evidence="1" type="ORF">GCM10025865_33440</name>
    <name evidence="2" type="ORF">GCM10025865_33890</name>
</gene>
<dbReference type="EMBL" id="AP027730">
    <property type="protein sequence ID" value="BDZ44090.1"/>
    <property type="molecule type" value="Genomic_DNA"/>
</dbReference>
<evidence type="ECO:0000313" key="3">
    <source>
        <dbReference type="Proteomes" id="UP001321475"/>
    </source>
</evidence>
<organism evidence="2 3">
    <name type="scientific">Paraoerskovia sediminicola</name>
    <dbReference type="NCBI Taxonomy" id="1138587"/>
    <lineage>
        <taxon>Bacteria</taxon>
        <taxon>Bacillati</taxon>
        <taxon>Actinomycetota</taxon>
        <taxon>Actinomycetes</taxon>
        <taxon>Micrococcales</taxon>
        <taxon>Cellulomonadaceae</taxon>
        <taxon>Paraoerskovia</taxon>
    </lineage>
</organism>
<name>A0ABN6XH27_9CELL</name>
<evidence type="ECO:0000313" key="1">
    <source>
        <dbReference type="EMBL" id="BDZ44045.1"/>
    </source>
</evidence>
<keyword evidence="3" id="KW-1185">Reference proteome</keyword>